<proteinExistence type="predicted"/>
<dbReference type="EMBL" id="VULN01000003">
    <property type="protein sequence ID" value="MSS81525.1"/>
    <property type="molecule type" value="Genomic_DNA"/>
</dbReference>
<dbReference type="RefSeq" id="WP_154487732.1">
    <property type="nucleotide sequence ID" value="NZ_VULN01000003.1"/>
</dbReference>
<organism evidence="1 2">
    <name type="scientific">Acidaminococcus fermentans</name>
    <dbReference type="NCBI Taxonomy" id="905"/>
    <lineage>
        <taxon>Bacteria</taxon>
        <taxon>Bacillati</taxon>
        <taxon>Bacillota</taxon>
        <taxon>Negativicutes</taxon>
        <taxon>Acidaminococcales</taxon>
        <taxon>Acidaminococcaceae</taxon>
        <taxon>Acidaminococcus</taxon>
    </lineage>
</organism>
<evidence type="ECO:0000313" key="2">
    <source>
        <dbReference type="Proteomes" id="UP000441455"/>
    </source>
</evidence>
<dbReference type="NCBIfam" id="NF038110">
    <property type="entry name" value="Lys_methyl_FliB"/>
    <property type="match status" value="1"/>
</dbReference>
<accession>A0A6N7VWU7</accession>
<comment type="caution">
    <text evidence="1">The sequence shown here is derived from an EMBL/GenBank/DDBJ whole genome shotgun (WGS) entry which is preliminary data.</text>
</comment>
<name>A0A6N7VWU7_ACIFE</name>
<gene>
    <name evidence="1" type="ORF">FX155_02710</name>
</gene>
<dbReference type="Proteomes" id="UP000441455">
    <property type="component" value="Unassembled WGS sequence"/>
</dbReference>
<sequence length="294" mass="34036">MISIIPEGFNDFACKGGSCRHTCCQVWEIDIDEDTAEYYRQLPGKLGDDLRRSMVREDGTWHFRLNPQGYCHLLDPDGLCRVIKELGEDALCDICTVHPRFFTYVYEYILCGTGLCCEKTCEVMAALPGPLHFTQEETGDVFTFPELLEEMGLEDLPEAKLHFSPDLTRKELEVMIRELSATEPIDQAWTRDLQKIERDLEGALDRYHTFAENAPLLFFDRLYQYIFYRQLDKEASYGMDILARYAQKSTQFILLQAARTGDLLEAPRRWSEQIEYDTENVGILLSLWGNKISH</sequence>
<protein>
    <recommendedName>
        <fullName evidence="3">Lysine-N-methylase</fullName>
    </recommendedName>
</protein>
<evidence type="ECO:0000313" key="1">
    <source>
        <dbReference type="EMBL" id="MSS81525.1"/>
    </source>
</evidence>
<reference evidence="1 2" key="1">
    <citation type="submission" date="2019-08" db="EMBL/GenBank/DDBJ databases">
        <title>In-depth cultivation of the pig gut microbiome towards novel bacterial diversity and tailored functional studies.</title>
        <authorList>
            <person name="Wylensek D."/>
            <person name="Hitch T.C.A."/>
            <person name="Clavel T."/>
        </authorList>
    </citation>
    <scope>NUCLEOTIDE SEQUENCE [LARGE SCALE GENOMIC DNA]</scope>
    <source>
        <strain evidence="1 2">WCA-389-WT-5B</strain>
    </source>
</reference>
<dbReference type="OrthoDB" id="86584at2"/>
<dbReference type="AlphaFoldDB" id="A0A6N7VWU7"/>
<evidence type="ECO:0008006" key="3">
    <source>
        <dbReference type="Google" id="ProtNLM"/>
    </source>
</evidence>